<reference evidence="1" key="1">
    <citation type="submission" date="2022-07" db="EMBL/GenBank/DDBJ databases">
        <title>Chromosome-level genome of Muraenolepis orangiensis.</title>
        <authorList>
            <person name="Kim J."/>
        </authorList>
    </citation>
    <scope>NUCLEOTIDE SEQUENCE</scope>
    <source>
        <strain evidence="1">KU_S4_2022</strain>
        <tissue evidence="1">Muscle</tissue>
    </source>
</reference>
<name>A0A9Q0IPA7_9TELE</name>
<dbReference type="AlphaFoldDB" id="A0A9Q0IPA7"/>
<gene>
    <name evidence="1" type="ORF">NHX12_027501</name>
</gene>
<dbReference type="EMBL" id="JANIIK010000043">
    <property type="protein sequence ID" value="KAJ3605455.1"/>
    <property type="molecule type" value="Genomic_DNA"/>
</dbReference>
<protein>
    <submittedName>
        <fullName evidence="1">Uncharacterized protein</fullName>
    </submittedName>
</protein>
<comment type="caution">
    <text evidence="1">The sequence shown here is derived from an EMBL/GenBank/DDBJ whole genome shotgun (WGS) entry which is preliminary data.</text>
</comment>
<accession>A0A9Q0IPA7</accession>
<proteinExistence type="predicted"/>
<evidence type="ECO:0000313" key="2">
    <source>
        <dbReference type="Proteomes" id="UP001148018"/>
    </source>
</evidence>
<sequence length="87" mass="9331">MEDKEEEGQTGVDLGEDVFVQDFESRISKLKGLQRSSAGPCACDGRARSFLAGAAPRLGPEMSAQVARDGETASLAWRTTVPQDEIC</sequence>
<keyword evidence="2" id="KW-1185">Reference proteome</keyword>
<dbReference type="Proteomes" id="UP001148018">
    <property type="component" value="Unassembled WGS sequence"/>
</dbReference>
<organism evidence="1 2">
    <name type="scientific">Muraenolepis orangiensis</name>
    <name type="common">Patagonian moray cod</name>
    <dbReference type="NCBI Taxonomy" id="630683"/>
    <lineage>
        <taxon>Eukaryota</taxon>
        <taxon>Metazoa</taxon>
        <taxon>Chordata</taxon>
        <taxon>Craniata</taxon>
        <taxon>Vertebrata</taxon>
        <taxon>Euteleostomi</taxon>
        <taxon>Actinopterygii</taxon>
        <taxon>Neopterygii</taxon>
        <taxon>Teleostei</taxon>
        <taxon>Neoteleostei</taxon>
        <taxon>Acanthomorphata</taxon>
        <taxon>Zeiogadaria</taxon>
        <taxon>Gadariae</taxon>
        <taxon>Gadiformes</taxon>
        <taxon>Muraenolepidoidei</taxon>
        <taxon>Muraenolepididae</taxon>
        <taxon>Muraenolepis</taxon>
    </lineage>
</organism>
<evidence type="ECO:0000313" key="1">
    <source>
        <dbReference type="EMBL" id="KAJ3605455.1"/>
    </source>
</evidence>